<dbReference type="SUPFAM" id="SSF52540">
    <property type="entry name" value="P-loop containing nucleoside triphosphate hydrolases"/>
    <property type="match status" value="2"/>
</dbReference>
<dbReference type="EMBL" id="CCKQ01008781">
    <property type="protein sequence ID" value="CDW80246.1"/>
    <property type="molecule type" value="Genomic_DNA"/>
</dbReference>
<dbReference type="GO" id="GO:0016787">
    <property type="term" value="F:hydrolase activity"/>
    <property type="evidence" value="ECO:0007669"/>
    <property type="project" value="UniProtKB-KW"/>
</dbReference>
<feature type="compositionally biased region" description="Basic residues" evidence="3">
    <location>
        <begin position="969"/>
        <end position="983"/>
    </location>
</feature>
<feature type="region of interest" description="Disordered" evidence="3">
    <location>
        <begin position="955"/>
        <end position="991"/>
    </location>
</feature>
<evidence type="ECO:0000256" key="3">
    <source>
        <dbReference type="SAM" id="MobiDB-lite"/>
    </source>
</evidence>
<evidence type="ECO:0000256" key="1">
    <source>
        <dbReference type="ARBA" id="ARBA00022801"/>
    </source>
</evidence>
<evidence type="ECO:0000256" key="2">
    <source>
        <dbReference type="SAM" id="Coils"/>
    </source>
</evidence>
<organism evidence="6 7">
    <name type="scientific">Stylonychia lemnae</name>
    <name type="common">Ciliate</name>
    <dbReference type="NCBI Taxonomy" id="5949"/>
    <lineage>
        <taxon>Eukaryota</taxon>
        <taxon>Sar</taxon>
        <taxon>Alveolata</taxon>
        <taxon>Ciliophora</taxon>
        <taxon>Intramacronucleata</taxon>
        <taxon>Spirotrichea</taxon>
        <taxon>Stichotrichia</taxon>
        <taxon>Sporadotrichida</taxon>
        <taxon>Oxytrichidae</taxon>
        <taxon>Stylonychinae</taxon>
        <taxon>Stylonychia</taxon>
    </lineage>
</organism>
<dbReference type="Pfam" id="PF00176">
    <property type="entry name" value="SNF2-rel_dom"/>
    <property type="match status" value="1"/>
</dbReference>
<name>A0A078AEH7_STYLE</name>
<evidence type="ECO:0000259" key="5">
    <source>
        <dbReference type="PROSITE" id="PS51194"/>
    </source>
</evidence>
<dbReference type="InParanoid" id="A0A078AEH7"/>
<keyword evidence="2" id="KW-0175">Coiled coil</keyword>
<dbReference type="SMART" id="SM00490">
    <property type="entry name" value="HELICc"/>
    <property type="match status" value="1"/>
</dbReference>
<feature type="domain" description="Helicase C-terminal" evidence="5">
    <location>
        <begin position="561"/>
        <end position="720"/>
    </location>
</feature>
<keyword evidence="7" id="KW-1185">Reference proteome</keyword>
<dbReference type="InterPro" id="IPR001650">
    <property type="entry name" value="Helicase_C-like"/>
</dbReference>
<dbReference type="InterPro" id="IPR038718">
    <property type="entry name" value="SNF2-like_sf"/>
</dbReference>
<proteinExistence type="predicted"/>
<dbReference type="Gene3D" id="3.40.50.300">
    <property type="entry name" value="P-loop containing nucleotide triphosphate hydrolases"/>
    <property type="match status" value="1"/>
</dbReference>
<feature type="compositionally biased region" description="Acidic residues" evidence="3">
    <location>
        <begin position="955"/>
        <end position="966"/>
    </location>
</feature>
<dbReference type="GO" id="GO:0043596">
    <property type="term" value="C:nuclear replication fork"/>
    <property type="evidence" value="ECO:0007669"/>
    <property type="project" value="TreeGrafter"/>
</dbReference>
<feature type="domain" description="Helicase ATP-binding" evidence="4">
    <location>
        <begin position="265"/>
        <end position="422"/>
    </location>
</feature>
<dbReference type="Pfam" id="PF00271">
    <property type="entry name" value="Helicase_C"/>
    <property type="match status" value="1"/>
</dbReference>
<dbReference type="InterPro" id="IPR027417">
    <property type="entry name" value="P-loop_NTPase"/>
</dbReference>
<dbReference type="Proteomes" id="UP000039865">
    <property type="component" value="Unassembled WGS sequence"/>
</dbReference>
<sequence>MKNESPIFSGNQQRYIPQTIKKPQTHFANTNSLNTSFAPKDFFKNKVVSPKTKAQQDMNIQKSLQQNFKSTSFGNLDQINYGGSGQKSYDTSLLFKKGNHPNYNPNFKKGSYSNQWGANRTYSAGSQASRKSGSGQKLIYLEIVGPNTIALKFENFYDPDIKDKIKAMPDARYEHQTKEWLLRKDLKERLLEQIGNDCIERGVQVFDTPNFVYDILKNTVPFSNSKSFKSFGLNYEQEVKNLPKLEKLPTSLAGNLYEFQKKGIEFGISRFGRILLGDEMGVGKTIQAIGIAYLYKFDWPLFVVTPSSLRYTWKDEILKWLPQIKSEQIQIFKTGKDQWNSQAIIYIMTYDLAMKRYEEIDERNFKVCVADEAHYLKSRDSKRSKHLIPILSKSKRVILISGTPMLAKPEEVYNLLKILRPDIIGKFTEFAARYCNPQQTPYKIDYGGNSCTKELHYVLSQSIMIRRLKKDVLSELPPKRRQKIQVQTDPKLLAQIKKILNNLMDGQSEMTDNLIQTLITKHIKPVNFDDYIDEQKKEQAQAQDIGFMTAYRLTGLSKIDGITEFMDTLIENNCKFIIFAHHLEVLDGLEEHVKKEKVGYIRIDGSVSVDRRHERVQAFQNNDNIRIAVLSITACSQGLTLTAASTIVFAEMFWTPSIMTQAEDRAHRISQQNCVNIYYMHGPDTVDDIIFQMLSEKSQIVSDALDGKISEYHIKKAQLEECLEEVKELKEKGTLNPIITKKKKEPSKNKIEDFFKKSKDTENNFVKKVSKSKNPPLIEEDIDEDSESEEVYQSQTQITQSKKRQIKSSKQIELPEIDANQDQEDEEFKQEIEKQRKALKNQTQEFGLRTGFRSRNTSEDNEILNESIKLLNKIKPSQEIELKSIQDMNQIIEKQEILSLDEDLKDIADEIKEIEQSIKETQDEKIQVKDVKKHMLKAKQTKPRNKKRKIEELLEVEAEEEEDDDYQPQKKKKQTNKKRKLNKSKNNEVQD</sequence>
<dbReference type="CDD" id="cd18010">
    <property type="entry name" value="DEXHc_HARP_SMARCAL1"/>
    <property type="match status" value="1"/>
</dbReference>
<dbReference type="GO" id="GO:0005524">
    <property type="term" value="F:ATP binding"/>
    <property type="evidence" value="ECO:0007669"/>
    <property type="project" value="InterPro"/>
</dbReference>
<reference evidence="6 7" key="1">
    <citation type="submission" date="2014-06" db="EMBL/GenBank/DDBJ databases">
        <authorList>
            <person name="Swart Estienne"/>
        </authorList>
    </citation>
    <scope>NUCLEOTIDE SEQUENCE [LARGE SCALE GENOMIC DNA]</scope>
    <source>
        <strain evidence="6 7">130c</strain>
    </source>
</reference>
<dbReference type="OrthoDB" id="309679at2759"/>
<dbReference type="PROSITE" id="PS51192">
    <property type="entry name" value="HELICASE_ATP_BIND_1"/>
    <property type="match status" value="1"/>
</dbReference>
<accession>A0A078AEH7</accession>
<dbReference type="InterPro" id="IPR049730">
    <property type="entry name" value="SNF2/RAD54-like_C"/>
</dbReference>
<dbReference type="PANTHER" id="PTHR45766:SF6">
    <property type="entry name" value="SWI_SNF-RELATED MATRIX-ASSOCIATED ACTIN-DEPENDENT REGULATOR OF CHROMATIN SUBFAMILY A-LIKE PROTEIN 1"/>
    <property type="match status" value="1"/>
</dbReference>
<dbReference type="FunCoup" id="A0A078AEH7">
    <property type="interactions" value="6"/>
</dbReference>
<evidence type="ECO:0000313" key="6">
    <source>
        <dbReference type="EMBL" id="CDW80246.1"/>
    </source>
</evidence>
<dbReference type="GO" id="GO:0031297">
    <property type="term" value="P:replication fork processing"/>
    <property type="evidence" value="ECO:0007669"/>
    <property type="project" value="TreeGrafter"/>
</dbReference>
<dbReference type="CDD" id="cd18793">
    <property type="entry name" value="SF2_C_SNF"/>
    <property type="match status" value="1"/>
</dbReference>
<feature type="coiled-coil region" evidence="2">
    <location>
        <begin position="897"/>
        <end position="931"/>
    </location>
</feature>
<dbReference type="PROSITE" id="PS51194">
    <property type="entry name" value="HELICASE_CTER"/>
    <property type="match status" value="1"/>
</dbReference>
<feature type="region of interest" description="Disordered" evidence="3">
    <location>
        <begin position="766"/>
        <end position="789"/>
    </location>
</feature>
<dbReference type="SMART" id="SM00487">
    <property type="entry name" value="DEXDc"/>
    <property type="match status" value="1"/>
</dbReference>
<dbReference type="InterPro" id="IPR000330">
    <property type="entry name" value="SNF2_N"/>
</dbReference>
<evidence type="ECO:0000313" key="7">
    <source>
        <dbReference type="Proteomes" id="UP000039865"/>
    </source>
</evidence>
<dbReference type="InterPro" id="IPR014001">
    <property type="entry name" value="Helicase_ATP-bd"/>
</dbReference>
<gene>
    <name evidence="6" type="primary">Contig10432.g11128</name>
    <name evidence="6" type="ORF">STYLEM_9242</name>
</gene>
<dbReference type="AlphaFoldDB" id="A0A078AEH7"/>
<evidence type="ECO:0000259" key="4">
    <source>
        <dbReference type="PROSITE" id="PS51192"/>
    </source>
</evidence>
<dbReference type="Gene3D" id="3.40.50.10810">
    <property type="entry name" value="Tandem AAA-ATPase domain"/>
    <property type="match status" value="1"/>
</dbReference>
<keyword evidence="1" id="KW-0378">Hydrolase</keyword>
<protein>
    <submittedName>
        <fullName evidence="6">Snf2 family n-terminal domain containing protein</fullName>
    </submittedName>
</protein>
<dbReference type="PANTHER" id="PTHR45766">
    <property type="entry name" value="DNA ANNEALING HELICASE AND ENDONUCLEASE ZRANB3 FAMILY MEMBER"/>
    <property type="match status" value="1"/>
</dbReference>
<feature type="compositionally biased region" description="Acidic residues" evidence="3">
    <location>
        <begin position="778"/>
        <end position="789"/>
    </location>
</feature>
<dbReference type="GO" id="GO:0006281">
    <property type="term" value="P:DNA repair"/>
    <property type="evidence" value="ECO:0007669"/>
    <property type="project" value="TreeGrafter"/>
</dbReference>